<feature type="chain" id="PRO_5025468598" evidence="2">
    <location>
        <begin position="19"/>
        <end position="86"/>
    </location>
</feature>
<accession>A0A6A6P5W7</accession>
<feature type="transmembrane region" description="Helical" evidence="1">
    <location>
        <begin position="47"/>
        <end position="68"/>
    </location>
</feature>
<name>A0A6A6P5W7_9PEZI</name>
<evidence type="ECO:0000313" key="4">
    <source>
        <dbReference type="Proteomes" id="UP000799766"/>
    </source>
</evidence>
<evidence type="ECO:0000256" key="2">
    <source>
        <dbReference type="SAM" id="SignalP"/>
    </source>
</evidence>
<dbReference type="Proteomes" id="UP000799766">
    <property type="component" value="Unassembled WGS sequence"/>
</dbReference>
<dbReference type="AlphaFoldDB" id="A0A6A6P5W7"/>
<evidence type="ECO:0000256" key="1">
    <source>
        <dbReference type="SAM" id="Phobius"/>
    </source>
</evidence>
<gene>
    <name evidence="3" type="ORF">BDY21DRAFT_338125</name>
</gene>
<keyword evidence="1" id="KW-0472">Membrane</keyword>
<feature type="signal peptide" evidence="2">
    <location>
        <begin position="1"/>
        <end position="18"/>
    </location>
</feature>
<dbReference type="EMBL" id="MU001675">
    <property type="protein sequence ID" value="KAF2459390.1"/>
    <property type="molecule type" value="Genomic_DNA"/>
</dbReference>
<protein>
    <submittedName>
        <fullName evidence="3">Uncharacterized protein</fullName>
    </submittedName>
</protein>
<reference evidence="3" key="1">
    <citation type="journal article" date="2020" name="Stud. Mycol.">
        <title>101 Dothideomycetes genomes: a test case for predicting lifestyles and emergence of pathogens.</title>
        <authorList>
            <person name="Haridas S."/>
            <person name="Albert R."/>
            <person name="Binder M."/>
            <person name="Bloem J."/>
            <person name="Labutti K."/>
            <person name="Salamov A."/>
            <person name="Andreopoulos B."/>
            <person name="Baker S."/>
            <person name="Barry K."/>
            <person name="Bills G."/>
            <person name="Bluhm B."/>
            <person name="Cannon C."/>
            <person name="Castanera R."/>
            <person name="Culley D."/>
            <person name="Daum C."/>
            <person name="Ezra D."/>
            <person name="Gonzalez J."/>
            <person name="Henrissat B."/>
            <person name="Kuo A."/>
            <person name="Liang C."/>
            <person name="Lipzen A."/>
            <person name="Lutzoni F."/>
            <person name="Magnuson J."/>
            <person name="Mondo S."/>
            <person name="Nolan M."/>
            <person name="Ohm R."/>
            <person name="Pangilinan J."/>
            <person name="Park H.-J."/>
            <person name="Ramirez L."/>
            <person name="Alfaro M."/>
            <person name="Sun H."/>
            <person name="Tritt A."/>
            <person name="Yoshinaga Y."/>
            <person name="Zwiers L.-H."/>
            <person name="Turgeon B."/>
            <person name="Goodwin S."/>
            <person name="Spatafora J."/>
            <person name="Crous P."/>
            <person name="Grigoriev I."/>
        </authorList>
    </citation>
    <scope>NUCLEOTIDE SEQUENCE</scope>
    <source>
        <strain evidence="3">ATCC 16933</strain>
    </source>
</reference>
<proteinExistence type="predicted"/>
<keyword evidence="1" id="KW-1133">Transmembrane helix</keyword>
<organism evidence="3 4">
    <name type="scientific">Lineolata rhizophorae</name>
    <dbReference type="NCBI Taxonomy" id="578093"/>
    <lineage>
        <taxon>Eukaryota</taxon>
        <taxon>Fungi</taxon>
        <taxon>Dikarya</taxon>
        <taxon>Ascomycota</taxon>
        <taxon>Pezizomycotina</taxon>
        <taxon>Dothideomycetes</taxon>
        <taxon>Dothideomycetes incertae sedis</taxon>
        <taxon>Lineolatales</taxon>
        <taxon>Lineolataceae</taxon>
        <taxon>Lineolata</taxon>
    </lineage>
</organism>
<sequence length="86" mass="9055">MSSLFSYFLVNAATVIVAVSCSDEQLCNSNSTLIERPSPWSFNVETVVTLVLGSIGTILAALNVVVAWRQLVAITRIAAVGGLDGI</sequence>
<evidence type="ECO:0000313" key="3">
    <source>
        <dbReference type="EMBL" id="KAF2459390.1"/>
    </source>
</evidence>
<keyword evidence="4" id="KW-1185">Reference proteome</keyword>
<keyword evidence="1" id="KW-0812">Transmembrane</keyword>
<keyword evidence="2" id="KW-0732">Signal</keyword>